<protein>
    <submittedName>
        <fullName evidence="2">Uncharacterized protein</fullName>
    </submittedName>
</protein>
<evidence type="ECO:0000256" key="1">
    <source>
        <dbReference type="SAM" id="MobiDB-lite"/>
    </source>
</evidence>
<sequence length="69" mass="7652">FLSKVEPKIKVEDLTTDESTDTPDKENVAPPKPEFTKPRRPAGAVSMFGGLDPSAILKNRKVEEPEEKD</sequence>
<evidence type="ECO:0000313" key="2">
    <source>
        <dbReference type="EMBL" id="CEK75457.1"/>
    </source>
</evidence>
<accession>A0A0B7A4D1</accession>
<feature type="non-terminal residue" evidence="2">
    <location>
        <position position="1"/>
    </location>
</feature>
<dbReference type="AlphaFoldDB" id="A0A0B7A4D1"/>
<gene>
    <name evidence="2" type="primary">ORF95640</name>
</gene>
<feature type="region of interest" description="Disordered" evidence="1">
    <location>
        <begin position="1"/>
        <end position="69"/>
    </location>
</feature>
<organism evidence="2">
    <name type="scientific">Arion vulgaris</name>
    <dbReference type="NCBI Taxonomy" id="1028688"/>
    <lineage>
        <taxon>Eukaryota</taxon>
        <taxon>Metazoa</taxon>
        <taxon>Spiralia</taxon>
        <taxon>Lophotrochozoa</taxon>
        <taxon>Mollusca</taxon>
        <taxon>Gastropoda</taxon>
        <taxon>Heterobranchia</taxon>
        <taxon>Euthyneura</taxon>
        <taxon>Panpulmonata</taxon>
        <taxon>Eupulmonata</taxon>
        <taxon>Stylommatophora</taxon>
        <taxon>Helicina</taxon>
        <taxon>Arionoidea</taxon>
        <taxon>Arionidae</taxon>
        <taxon>Arion</taxon>
    </lineage>
</organism>
<name>A0A0B7A4D1_9EUPU</name>
<proteinExistence type="predicted"/>
<reference evidence="2" key="1">
    <citation type="submission" date="2014-12" db="EMBL/GenBank/DDBJ databases">
        <title>Insight into the proteome of Arion vulgaris.</title>
        <authorList>
            <person name="Aradska J."/>
            <person name="Bulat T."/>
            <person name="Smidak R."/>
            <person name="Sarate P."/>
            <person name="Gangsoo J."/>
            <person name="Sialana F."/>
            <person name="Bilban M."/>
            <person name="Lubec G."/>
        </authorList>
    </citation>
    <scope>NUCLEOTIDE SEQUENCE</scope>
    <source>
        <tissue evidence="2">Skin</tissue>
    </source>
</reference>
<dbReference type="EMBL" id="HACG01028592">
    <property type="protein sequence ID" value="CEK75457.1"/>
    <property type="molecule type" value="Transcribed_RNA"/>
</dbReference>
<feature type="compositionally biased region" description="Basic and acidic residues" evidence="1">
    <location>
        <begin position="1"/>
        <end position="13"/>
    </location>
</feature>
<feature type="non-terminal residue" evidence="2">
    <location>
        <position position="69"/>
    </location>
</feature>